<dbReference type="InterPro" id="IPR046341">
    <property type="entry name" value="SET_dom_sf"/>
</dbReference>
<dbReference type="Gene3D" id="6.10.140.2220">
    <property type="match status" value="1"/>
</dbReference>
<dbReference type="InterPro" id="IPR002893">
    <property type="entry name" value="Znf_MYND"/>
</dbReference>
<dbReference type="Pfam" id="PF01753">
    <property type="entry name" value="zf-MYND"/>
    <property type="match status" value="1"/>
</dbReference>
<sequence length="438" mass="51359">MDYVYKLTKKLPIFHEKSQKMQYKKSDENSLKYRKEGNELFIRKKDNFKALQLYTKSIAYAENNGENLSIAYANRSAEKLLHRQQKAKSLESSQKIYSYHDSIPTIKNKNPLIDAASDSVEIGKNEKWGRYVMATKDIKPGDIICVEKPYAQEVAVTSKYLHCHECLELCYNMIPCENCTEVLYCSENCREQANKTYHKYECILFQLGLREQRLFLRVALNGMSEYKNMKVDLMNDEGGIYRSGRYKEIYELLTHKTDRAPYYVFQDTLEAVVFYHYLKNFTDILKETDIDNKEQVLKELLLHHTLSMHCNATCIEKPKQIDFGQTDVSFNTTSKVQRQYELQIHYHFTCECEACVKDWPTGEYLRAGKHIPKSFMEKMLKLYKQEIIDKSTVDKLLNDAFDIASSMKGLPIPSRNYNYINGIICDLFIFQGNRLLDF</sequence>
<dbReference type="EMBL" id="JANEYF010002409">
    <property type="protein sequence ID" value="KAJ8946913.1"/>
    <property type="molecule type" value="Genomic_DNA"/>
</dbReference>
<organism evidence="9 10">
    <name type="scientific">Rhamnusium bicolor</name>
    <dbReference type="NCBI Taxonomy" id="1586634"/>
    <lineage>
        <taxon>Eukaryota</taxon>
        <taxon>Metazoa</taxon>
        <taxon>Ecdysozoa</taxon>
        <taxon>Arthropoda</taxon>
        <taxon>Hexapoda</taxon>
        <taxon>Insecta</taxon>
        <taxon>Pterygota</taxon>
        <taxon>Neoptera</taxon>
        <taxon>Endopterygota</taxon>
        <taxon>Coleoptera</taxon>
        <taxon>Polyphaga</taxon>
        <taxon>Cucujiformia</taxon>
        <taxon>Chrysomeloidea</taxon>
        <taxon>Cerambycidae</taxon>
        <taxon>Lepturinae</taxon>
        <taxon>Rhagiini</taxon>
        <taxon>Rhamnusium</taxon>
    </lineage>
</organism>
<keyword evidence="4" id="KW-0479">Metal-binding</keyword>
<accession>A0AAV8Y614</accession>
<dbReference type="InterPro" id="IPR052097">
    <property type="entry name" value="SET-MYND_domain_protein"/>
</dbReference>
<dbReference type="SUPFAM" id="SSF82199">
    <property type="entry name" value="SET domain"/>
    <property type="match status" value="1"/>
</dbReference>
<feature type="domain" description="MYND-type" evidence="8">
    <location>
        <begin position="163"/>
        <end position="202"/>
    </location>
</feature>
<keyword evidence="3" id="KW-0949">S-adenosyl-L-methionine</keyword>
<evidence type="ECO:0000256" key="1">
    <source>
        <dbReference type="ARBA" id="ARBA00022603"/>
    </source>
</evidence>
<protein>
    <recommendedName>
        <fullName evidence="8">MYND-type domain-containing protein</fullName>
    </recommendedName>
</protein>
<dbReference type="PANTHER" id="PTHR46165">
    <property type="entry name" value="SET AND MYND DOMAIN-CONTAINING PROTEIN 4"/>
    <property type="match status" value="1"/>
</dbReference>
<dbReference type="SUPFAM" id="SSF144232">
    <property type="entry name" value="HIT/MYND zinc finger-like"/>
    <property type="match status" value="1"/>
</dbReference>
<dbReference type="GO" id="GO:0008270">
    <property type="term" value="F:zinc ion binding"/>
    <property type="evidence" value="ECO:0007669"/>
    <property type="project" value="UniProtKB-KW"/>
</dbReference>
<evidence type="ECO:0000256" key="6">
    <source>
        <dbReference type="ARBA" id="ARBA00022833"/>
    </source>
</evidence>
<dbReference type="GO" id="GO:0032259">
    <property type="term" value="P:methylation"/>
    <property type="evidence" value="ECO:0007669"/>
    <property type="project" value="UniProtKB-KW"/>
</dbReference>
<evidence type="ECO:0000256" key="2">
    <source>
        <dbReference type="ARBA" id="ARBA00022679"/>
    </source>
</evidence>
<reference evidence="9" key="1">
    <citation type="journal article" date="2023" name="Insect Mol. Biol.">
        <title>Genome sequencing provides insights into the evolution of gene families encoding plant cell wall-degrading enzymes in longhorned beetles.</title>
        <authorList>
            <person name="Shin N.R."/>
            <person name="Okamura Y."/>
            <person name="Kirsch R."/>
            <person name="Pauchet Y."/>
        </authorList>
    </citation>
    <scope>NUCLEOTIDE SEQUENCE</scope>
    <source>
        <strain evidence="9">RBIC_L_NR</strain>
    </source>
</reference>
<keyword evidence="5 7" id="KW-0863">Zinc-finger</keyword>
<evidence type="ECO:0000256" key="3">
    <source>
        <dbReference type="ARBA" id="ARBA00022691"/>
    </source>
</evidence>
<evidence type="ECO:0000313" key="10">
    <source>
        <dbReference type="Proteomes" id="UP001162156"/>
    </source>
</evidence>
<proteinExistence type="predicted"/>
<evidence type="ECO:0000313" key="9">
    <source>
        <dbReference type="EMBL" id="KAJ8946913.1"/>
    </source>
</evidence>
<keyword evidence="6" id="KW-0862">Zinc</keyword>
<dbReference type="Gene3D" id="1.10.220.160">
    <property type="match status" value="1"/>
</dbReference>
<dbReference type="GO" id="GO:0005634">
    <property type="term" value="C:nucleus"/>
    <property type="evidence" value="ECO:0007669"/>
    <property type="project" value="TreeGrafter"/>
</dbReference>
<dbReference type="Gene3D" id="2.170.270.10">
    <property type="entry name" value="SET domain"/>
    <property type="match status" value="1"/>
</dbReference>
<dbReference type="Gene3D" id="1.25.40.10">
    <property type="entry name" value="Tetratricopeptide repeat domain"/>
    <property type="match status" value="1"/>
</dbReference>
<keyword evidence="1" id="KW-0489">Methyltransferase</keyword>
<dbReference type="GO" id="GO:0008168">
    <property type="term" value="F:methyltransferase activity"/>
    <property type="evidence" value="ECO:0007669"/>
    <property type="project" value="UniProtKB-KW"/>
</dbReference>
<keyword evidence="10" id="KW-1185">Reference proteome</keyword>
<gene>
    <name evidence="9" type="ORF">NQ314_008712</name>
</gene>
<evidence type="ECO:0000256" key="5">
    <source>
        <dbReference type="ARBA" id="ARBA00022771"/>
    </source>
</evidence>
<comment type="caution">
    <text evidence="9">The sequence shown here is derived from an EMBL/GenBank/DDBJ whole genome shotgun (WGS) entry which is preliminary data.</text>
</comment>
<dbReference type="PANTHER" id="PTHR46165:SF6">
    <property type="entry name" value="SET AND MYND DOMAIN-CONTAINING PROTEIN 4-LIKE PROTEIN"/>
    <property type="match status" value="1"/>
</dbReference>
<dbReference type="AlphaFoldDB" id="A0AAV8Y614"/>
<keyword evidence="2" id="KW-0808">Transferase</keyword>
<dbReference type="PROSITE" id="PS50865">
    <property type="entry name" value="ZF_MYND_2"/>
    <property type="match status" value="1"/>
</dbReference>
<name>A0AAV8Y614_9CUCU</name>
<dbReference type="GO" id="GO:0005737">
    <property type="term" value="C:cytoplasm"/>
    <property type="evidence" value="ECO:0007669"/>
    <property type="project" value="TreeGrafter"/>
</dbReference>
<dbReference type="InterPro" id="IPR011990">
    <property type="entry name" value="TPR-like_helical_dom_sf"/>
</dbReference>
<dbReference type="GO" id="GO:0042826">
    <property type="term" value="F:histone deacetylase binding"/>
    <property type="evidence" value="ECO:0007669"/>
    <property type="project" value="TreeGrafter"/>
</dbReference>
<evidence type="ECO:0000259" key="8">
    <source>
        <dbReference type="PROSITE" id="PS50865"/>
    </source>
</evidence>
<evidence type="ECO:0000256" key="4">
    <source>
        <dbReference type="ARBA" id="ARBA00022723"/>
    </source>
</evidence>
<dbReference type="Proteomes" id="UP001162156">
    <property type="component" value="Unassembled WGS sequence"/>
</dbReference>
<evidence type="ECO:0000256" key="7">
    <source>
        <dbReference type="PROSITE-ProRule" id="PRU00134"/>
    </source>
</evidence>